<evidence type="ECO:0000313" key="2">
    <source>
        <dbReference type="EMBL" id="KAI9257185.1"/>
    </source>
</evidence>
<proteinExistence type="predicted"/>
<accession>A0AAD5JWC0</accession>
<evidence type="ECO:0000256" key="1">
    <source>
        <dbReference type="SAM" id="MobiDB-lite"/>
    </source>
</evidence>
<feature type="region of interest" description="Disordered" evidence="1">
    <location>
        <begin position="145"/>
        <end position="199"/>
    </location>
</feature>
<comment type="caution">
    <text evidence="2">The sequence shown here is derived from an EMBL/GenBank/DDBJ whole genome shotgun (WGS) entry which is preliminary data.</text>
</comment>
<gene>
    <name evidence="2" type="ORF">BDA99DRAFT_561682</name>
</gene>
<feature type="region of interest" description="Disordered" evidence="1">
    <location>
        <begin position="14"/>
        <end position="34"/>
    </location>
</feature>
<evidence type="ECO:0000313" key="3">
    <source>
        <dbReference type="Proteomes" id="UP001209540"/>
    </source>
</evidence>
<sequence>MLNNIREAVEDLQSNARNNVPSSDQPPVTDSYNQQRLGITPAPRIVQVIEGKKSFNKITIKKEHIASLVIQGSNENIEITTAEACYNTELKERSPVLETVAEKPPVSWASLSDEDRDIAIPALVAAVLDENGINFEKLGAESGRGLDASSLQQPLETEQPVAVTPVEEREDQGIIETETYSMEEEQDENTEYDTDQYLE</sequence>
<protein>
    <submittedName>
        <fullName evidence="2">Uncharacterized protein</fullName>
    </submittedName>
</protein>
<keyword evidence="3" id="KW-1185">Reference proteome</keyword>
<dbReference type="Proteomes" id="UP001209540">
    <property type="component" value="Unassembled WGS sequence"/>
</dbReference>
<feature type="compositionally biased region" description="Acidic residues" evidence="1">
    <location>
        <begin position="181"/>
        <end position="199"/>
    </location>
</feature>
<reference evidence="2" key="2">
    <citation type="submission" date="2023-02" db="EMBL/GenBank/DDBJ databases">
        <authorList>
            <consortium name="DOE Joint Genome Institute"/>
            <person name="Mondo S.J."/>
            <person name="Chang Y."/>
            <person name="Wang Y."/>
            <person name="Ahrendt S."/>
            <person name="Andreopoulos W."/>
            <person name="Barry K."/>
            <person name="Beard J."/>
            <person name="Benny G.L."/>
            <person name="Blankenship S."/>
            <person name="Bonito G."/>
            <person name="Cuomo C."/>
            <person name="Desiro A."/>
            <person name="Gervers K.A."/>
            <person name="Hundley H."/>
            <person name="Kuo A."/>
            <person name="LaButti K."/>
            <person name="Lang B.F."/>
            <person name="Lipzen A."/>
            <person name="O'Donnell K."/>
            <person name="Pangilinan J."/>
            <person name="Reynolds N."/>
            <person name="Sandor L."/>
            <person name="Smith M.W."/>
            <person name="Tsang A."/>
            <person name="Grigoriev I.V."/>
            <person name="Stajich J.E."/>
            <person name="Spatafora J.W."/>
        </authorList>
    </citation>
    <scope>NUCLEOTIDE SEQUENCE</scope>
    <source>
        <strain evidence="2">RSA 2281</strain>
    </source>
</reference>
<name>A0AAD5JWC0_9FUNG</name>
<dbReference type="EMBL" id="JAIXMP010000020">
    <property type="protein sequence ID" value="KAI9257185.1"/>
    <property type="molecule type" value="Genomic_DNA"/>
</dbReference>
<organism evidence="2 3">
    <name type="scientific">Phascolomyces articulosus</name>
    <dbReference type="NCBI Taxonomy" id="60185"/>
    <lineage>
        <taxon>Eukaryota</taxon>
        <taxon>Fungi</taxon>
        <taxon>Fungi incertae sedis</taxon>
        <taxon>Mucoromycota</taxon>
        <taxon>Mucoromycotina</taxon>
        <taxon>Mucoromycetes</taxon>
        <taxon>Mucorales</taxon>
        <taxon>Lichtheimiaceae</taxon>
        <taxon>Phascolomyces</taxon>
    </lineage>
</organism>
<reference evidence="2" key="1">
    <citation type="journal article" date="2022" name="IScience">
        <title>Evolution of zygomycete secretomes and the origins of terrestrial fungal ecologies.</title>
        <authorList>
            <person name="Chang Y."/>
            <person name="Wang Y."/>
            <person name="Mondo S."/>
            <person name="Ahrendt S."/>
            <person name="Andreopoulos W."/>
            <person name="Barry K."/>
            <person name="Beard J."/>
            <person name="Benny G.L."/>
            <person name="Blankenship S."/>
            <person name="Bonito G."/>
            <person name="Cuomo C."/>
            <person name="Desiro A."/>
            <person name="Gervers K.A."/>
            <person name="Hundley H."/>
            <person name="Kuo A."/>
            <person name="LaButti K."/>
            <person name="Lang B.F."/>
            <person name="Lipzen A."/>
            <person name="O'Donnell K."/>
            <person name="Pangilinan J."/>
            <person name="Reynolds N."/>
            <person name="Sandor L."/>
            <person name="Smith M.E."/>
            <person name="Tsang A."/>
            <person name="Grigoriev I.V."/>
            <person name="Stajich J.E."/>
            <person name="Spatafora J.W."/>
        </authorList>
    </citation>
    <scope>NUCLEOTIDE SEQUENCE</scope>
    <source>
        <strain evidence="2">RSA 2281</strain>
    </source>
</reference>
<dbReference type="AlphaFoldDB" id="A0AAD5JWC0"/>